<name>A0A5S6QXI2_TRIMR</name>
<feature type="domain" description="C2" evidence="4">
    <location>
        <begin position="245"/>
        <end position="366"/>
    </location>
</feature>
<dbReference type="Proteomes" id="UP000046395">
    <property type="component" value="Unassembled WGS sequence"/>
</dbReference>
<dbReference type="STRING" id="70415.A0A5S6QXI2"/>
<dbReference type="Gene3D" id="2.60.40.150">
    <property type="entry name" value="C2 domain"/>
    <property type="match status" value="2"/>
</dbReference>
<sequence length="544" mass="61704">MTLHFANSVSCGLSGDTLSARHLASAIRGASNGEAELQDGVKSTDFTLTKGATSCGWPFRARLPNEKARLHCYLALMIFFYVVTALLVTRRSRLPTENWRCQVCSGCITPIPTGAIWNRLCWRFRSWRQEQNYGVVPTGMIMTALPQPVLPAVNVLPCSDDSAPNGGKDTNGEDENGYLPTLLAKEGKPPVTSKSSSESSTQWSQPDSRLVSSPQASICWLDPLAEEAERRSVLHYDLCYKSERTRGKITFSLRYDYIHRMLMMHLIRAENVQPNDSYRQPNPYVKAYLLPERHHYCRSGIHKKSLNPEFNEVFSFDAPVDSLTSRMLQCTVYDYDRIKRHDIIGNVIMRDLLEKSDLVSWTEFTMQIVDNDKKDDYGDILLYVRFDPNEQKLIVTVGRAYNLRPMDITGASDPYVKISQLYQRRRVKTKKTSIKRANLHPVYNEVLVFDLPQSAVAETNLLIKVMDWDRIGRDDLLGCCIIGPDSVTREGREQWLNCHFCMDNNSADRQAGNPGLANGMWHSLLPDVPLDFRRCVKGHAPAIS</sequence>
<dbReference type="GO" id="GO:0031045">
    <property type="term" value="C:dense core granule"/>
    <property type="evidence" value="ECO:0007669"/>
    <property type="project" value="TreeGrafter"/>
</dbReference>
<dbReference type="GO" id="GO:0048791">
    <property type="term" value="P:calcium ion-regulated exocytosis of neurotransmitter"/>
    <property type="evidence" value="ECO:0007669"/>
    <property type="project" value="TreeGrafter"/>
</dbReference>
<dbReference type="WBParaSite" id="TMUE_3000011824.1">
    <property type="protein sequence ID" value="TMUE_3000011824.1"/>
    <property type="gene ID" value="WBGene00287599"/>
</dbReference>
<keyword evidence="1" id="KW-0677">Repeat</keyword>
<dbReference type="GO" id="GO:0030672">
    <property type="term" value="C:synaptic vesicle membrane"/>
    <property type="evidence" value="ECO:0007669"/>
    <property type="project" value="TreeGrafter"/>
</dbReference>
<organism evidence="5 6">
    <name type="scientific">Trichuris muris</name>
    <name type="common">Mouse whipworm</name>
    <dbReference type="NCBI Taxonomy" id="70415"/>
    <lineage>
        <taxon>Eukaryota</taxon>
        <taxon>Metazoa</taxon>
        <taxon>Ecdysozoa</taxon>
        <taxon>Nematoda</taxon>
        <taxon>Enoplea</taxon>
        <taxon>Dorylaimia</taxon>
        <taxon>Trichinellida</taxon>
        <taxon>Trichuridae</taxon>
        <taxon>Trichuris</taxon>
    </lineage>
</organism>
<keyword evidence="3" id="KW-0812">Transmembrane</keyword>
<dbReference type="GO" id="GO:0000149">
    <property type="term" value="F:SNARE binding"/>
    <property type="evidence" value="ECO:0007669"/>
    <property type="project" value="TreeGrafter"/>
</dbReference>
<protein>
    <submittedName>
        <fullName evidence="6">C2 domain-containing protein</fullName>
    </submittedName>
</protein>
<evidence type="ECO:0000256" key="1">
    <source>
        <dbReference type="ARBA" id="ARBA00022737"/>
    </source>
</evidence>
<feature type="domain" description="C2" evidence="4">
    <location>
        <begin position="376"/>
        <end position="496"/>
    </location>
</feature>
<dbReference type="GO" id="GO:0048488">
    <property type="term" value="P:synaptic vesicle endocytosis"/>
    <property type="evidence" value="ECO:0007669"/>
    <property type="project" value="TreeGrafter"/>
</dbReference>
<dbReference type="InterPro" id="IPR000008">
    <property type="entry name" value="C2_dom"/>
</dbReference>
<keyword evidence="3" id="KW-0472">Membrane</keyword>
<dbReference type="InterPro" id="IPR001565">
    <property type="entry name" value="Synaptotagmin"/>
</dbReference>
<dbReference type="AlphaFoldDB" id="A0A5S6QXI2"/>
<dbReference type="PANTHER" id="PTHR10024:SF360">
    <property type="entry name" value="C2 DOMAIN-CONTAINING PROTEIN"/>
    <property type="match status" value="1"/>
</dbReference>
<feature type="region of interest" description="Disordered" evidence="2">
    <location>
        <begin position="161"/>
        <end position="209"/>
    </location>
</feature>
<dbReference type="SUPFAM" id="SSF49562">
    <property type="entry name" value="C2 domain (Calcium/lipid-binding domain, CaLB)"/>
    <property type="match status" value="2"/>
</dbReference>
<dbReference type="PROSITE" id="PS50004">
    <property type="entry name" value="C2"/>
    <property type="match status" value="2"/>
</dbReference>
<evidence type="ECO:0000313" key="6">
    <source>
        <dbReference type="WBParaSite" id="TMUE_3000011824.1"/>
    </source>
</evidence>
<evidence type="ECO:0000256" key="3">
    <source>
        <dbReference type="SAM" id="Phobius"/>
    </source>
</evidence>
<dbReference type="GO" id="GO:0030276">
    <property type="term" value="F:clathrin binding"/>
    <property type="evidence" value="ECO:0007669"/>
    <property type="project" value="TreeGrafter"/>
</dbReference>
<dbReference type="GO" id="GO:0005886">
    <property type="term" value="C:plasma membrane"/>
    <property type="evidence" value="ECO:0007669"/>
    <property type="project" value="TreeGrafter"/>
</dbReference>
<dbReference type="GO" id="GO:0005544">
    <property type="term" value="F:calcium-dependent phospholipid binding"/>
    <property type="evidence" value="ECO:0007669"/>
    <property type="project" value="TreeGrafter"/>
</dbReference>
<accession>A0A5S6QXI2</accession>
<feature type="transmembrane region" description="Helical" evidence="3">
    <location>
        <begin position="70"/>
        <end position="88"/>
    </location>
</feature>
<dbReference type="InterPro" id="IPR035892">
    <property type="entry name" value="C2_domain_sf"/>
</dbReference>
<evidence type="ECO:0000313" key="5">
    <source>
        <dbReference type="Proteomes" id="UP000046395"/>
    </source>
</evidence>
<dbReference type="GO" id="GO:0001786">
    <property type="term" value="F:phosphatidylserine binding"/>
    <property type="evidence" value="ECO:0007669"/>
    <property type="project" value="TreeGrafter"/>
</dbReference>
<proteinExistence type="predicted"/>
<dbReference type="PRINTS" id="PR00360">
    <property type="entry name" value="C2DOMAIN"/>
</dbReference>
<evidence type="ECO:0000256" key="2">
    <source>
        <dbReference type="SAM" id="MobiDB-lite"/>
    </source>
</evidence>
<keyword evidence="5" id="KW-1185">Reference proteome</keyword>
<dbReference type="PRINTS" id="PR00399">
    <property type="entry name" value="SYNAPTOTAGMN"/>
</dbReference>
<dbReference type="SMART" id="SM00239">
    <property type="entry name" value="C2"/>
    <property type="match status" value="2"/>
</dbReference>
<reference evidence="6" key="1">
    <citation type="submission" date="2019-12" db="UniProtKB">
        <authorList>
            <consortium name="WormBaseParasite"/>
        </authorList>
    </citation>
    <scope>IDENTIFICATION</scope>
</reference>
<evidence type="ECO:0000259" key="4">
    <source>
        <dbReference type="PROSITE" id="PS50004"/>
    </source>
</evidence>
<dbReference type="GO" id="GO:0030424">
    <property type="term" value="C:axon"/>
    <property type="evidence" value="ECO:0007669"/>
    <property type="project" value="TreeGrafter"/>
</dbReference>
<dbReference type="PANTHER" id="PTHR10024">
    <property type="entry name" value="SYNAPTOTAGMIN"/>
    <property type="match status" value="1"/>
</dbReference>
<dbReference type="CDD" id="cd00276">
    <property type="entry name" value="C2B_Synaptotagmin"/>
    <property type="match status" value="1"/>
</dbReference>
<feature type="compositionally biased region" description="Low complexity" evidence="2">
    <location>
        <begin position="193"/>
        <end position="208"/>
    </location>
</feature>
<keyword evidence="3" id="KW-1133">Transmembrane helix</keyword>
<dbReference type="Pfam" id="PF00168">
    <property type="entry name" value="C2"/>
    <property type="match status" value="2"/>
</dbReference>
<dbReference type="GO" id="GO:0005509">
    <property type="term" value="F:calcium ion binding"/>
    <property type="evidence" value="ECO:0007669"/>
    <property type="project" value="TreeGrafter"/>
</dbReference>